<evidence type="ECO:0000256" key="1">
    <source>
        <dbReference type="ARBA" id="ARBA00009258"/>
    </source>
</evidence>
<evidence type="ECO:0000256" key="2">
    <source>
        <dbReference type="ARBA" id="ARBA00010381"/>
    </source>
</evidence>
<protein>
    <recommendedName>
        <fullName evidence="8">rRNA methyltransferase 2, mitochondrial</fullName>
    </recommendedName>
</protein>
<dbReference type="PANTHER" id="PTHR10920:SF18">
    <property type="entry name" value="RRNA METHYLTRANSFERASE 2, MITOCHONDRIAL"/>
    <property type="match status" value="1"/>
</dbReference>
<evidence type="ECO:0000313" key="11">
    <source>
        <dbReference type="Proteomes" id="UP000046393"/>
    </source>
</evidence>
<dbReference type="WBParaSite" id="SMUV_0000035901-mRNA-1">
    <property type="protein sequence ID" value="SMUV_0000035901-mRNA-1"/>
    <property type="gene ID" value="SMUV_0000035901"/>
</dbReference>
<dbReference type="HAMAP" id="MF_01547">
    <property type="entry name" value="RNA_methyltr_E"/>
    <property type="match status" value="1"/>
</dbReference>
<evidence type="ECO:0000256" key="5">
    <source>
        <dbReference type="ARBA" id="ARBA00022679"/>
    </source>
</evidence>
<dbReference type="Proteomes" id="UP000046393">
    <property type="component" value="Unplaced"/>
</dbReference>
<evidence type="ECO:0000256" key="3">
    <source>
        <dbReference type="ARBA" id="ARBA00022552"/>
    </source>
</evidence>
<dbReference type="InterPro" id="IPR011004">
    <property type="entry name" value="Trimer_LpxA-like_sf"/>
</dbReference>
<dbReference type="GO" id="GO:0008650">
    <property type="term" value="F:rRNA (uridine-2'-O-)-methyltransferase activity"/>
    <property type="evidence" value="ECO:0007669"/>
    <property type="project" value="TreeGrafter"/>
</dbReference>
<keyword evidence="3" id="KW-0698">rRNA processing</keyword>
<evidence type="ECO:0000256" key="4">
    <source>
        <dbReference type="ARBA" id="ARBA00022603"/>
    </source>
</evidence>
<dbReference type="InterPro" id="IPR050082">
    <property type="entry name" value="RNA_methyltr_RlmE"/>
</dbReference>
<dbReference type="Pfam" id="PF01728">
    <property type="entry name" value="FtsJ"/>
    <property type="match status" value="1"/>
</dbReference>
<dbReference type="InterPro" id="IPR015507">
    <property type="entry name" value="rRNA-MeTfrase_E"/>
</dbReference>
<dbReference type="InterPro" id="IPR002877">
    <property type="entry name" value="RNA_MeTrfase_FtsJ_dom"/>
</dbReference>
<evidence type="ECO:0000256" key="6">
    <source>
        <dbReference type="ARBA" id="ARBA00022691"/>
    </source>
</evidence>
<comment type="similarity">
    <text evidence="1">Belongs to the class I-like SAM-binding methyltransferase superfamily. RNA methyltransferase RlmE family.</text>
</comment>
<organism evidence="11 12">
    <name type="scientific">Syphacia muris</name>
    <dbReference type="NCBI Taxonomy" id="451379"/>
    <lineage>
        <taxon>Eukaryota</taxon>
        <taxon>Metazoa</taxon>
        <taxon>Ecdysozoa</taxon>
        <taxon>Nematoda</taxon>
        <taxon>Chromadorea</taxon>
        <taxon>Rhabditida</taxon>
        <taxon>Spirurina</taxon>
        <taxon>Oxyuridomorpha</taxon>
        <taxon>Oxyuroidea</taxon>
        <taxon>Oxyuridae</taxon>
        <taxon>Syphacia</taxon>
    </lineage>
</organism>
<proteinExistence type="inferred from homology"/>
<dbReference type="SUPFAM" id="SSF51161">
    <property type="entry name" value="Trimeric LpxA-like enzymes"/>
    <property type="match status" value="1"/>
</dbReference>
<dbReference type="Gene3D" id="3.40.50.150">
    <property type="entry name" value="Vaccinia Virus protein VP39"/>
    <property type="match status" value="1"/>
</dbReference>
<dbReference type="Gene3D" id="6.10.250.1280">
    <property type="match status" value="1"/>
</dbReference>
<feature type="domain" description="MIP18 family-like" evidence="10">
    <location>
        <begin position="196"/>
        <end position="261"/>
    </location>
</feature>
<keyword evidence="5" id="KW-0808">Transferase</keyword>
<reference evidence="12" key="1">
    <citation type="submission" date="2017-02" db="UniProtKB">
        <authorList>
            <consortium name="WormBaseParasite"/>
        </authorList>
    </citation>
    <scope>IDENTIFICATION</scope>
</reference>
<dbReference type="InterPro" id="IPR002744">
    <property type="entry name" value="MIP18-like"/>
</dbReference>
<dbReference type="Gene3D" id="2.160.10.10">
    <property type="entry name" value="Hexapeptide repeat proteins"/>
    <property type="match status" value="1"/>
</dbReference>
<sequence>MTEKTVEVAPGALVCKEAILEGRIKIGSGTIVHPTATIRAKNGPIVIGENNNIEETVLIENVYGPLSPDGKTMEIGAQNIFEIGSVIQAAKIGNGNLFGVQCKVGPSTEVTNNCFIGVRCSALLKEELPENTVIYGKGNSRRIAERSVEEGSFMEYLGIAKLDNASPVVFNVKRNLERHDLHEFDGTVEDAIDSREIFDLLRDINDPEHPLTLEQLNVVQEDLISVKNDDGEVTVDVQFTPTIPHCSMATLIGLAIKVKLFRSLHPSVRIIVRITPGTHNNGDAISKQLADKERVAAAMENPNLMEAVNAREHNYRARSAFKLIEINARHKFLDNASVVVDLGAAPGSWCQVVSELTKSTLVREHFVLGIDLQVIRPIPGVHLMSLSDVTKQNTQKKIQILLKNREVDVILSDMAPNPSGDSKVDHERIIDLCIRSSKLFCSTQPIINLRRDGTFLCKIWDGCRTAEFTNYLQQYFDKVINVKPKASRDNSAETYILAKKFNCTV</sequence>
<dbReference type="InterPro" id="IPR029063">
    <property type="entry name" value="SAM-dependent_MTases_sf"/>
</dbReference>
<dbReference type="InterPro" id="IPR034904">
    <property type="entry name" value="FSCA_dom_sf"/>
</dbReference>
<keyword evidence="6" id="KW-0949">S-adenosyl-L-methionine</keyword>
<dbReference type="SUPFAM" id="SSF53335">
    <property type="entry name" value="S-adenosyl-L-methionine-dependent methyltransferases"/>
    <property type="match status" value="1"/>
</dbReference>
<keyword evidence="4" id="KW-0489">Methyltransferase</keyword>
<accession>A0A0N5A8F9</accession>
<dbReference type="AlphaFoldDB" id="A0A0N5A8F9"/>
<evidence type="ECO:0000313" key="12">
    <source>
        <dbReference type="WBParaSite" id="SMUV_0000035901-mRNA-1"/>
    </source>
</evidence>
<dbReference type="GO" id="GO:0005739">
    <property type="term" value="C:mitochondrion"/>
    <property type="evidence" value="ECO:0007669"/>
    <property type="project" value="TreeGrafter"/>
</dbReference>
<dbReference type="Gene3D" id="3.30.300.130">
    <property type="entry name" value="Fe-S cluster assembly (FSCA)"/>
    <property type="match status" value="1"/>
</dbReference>
<dbReference type="CDD" id="cd04646">
    <property type="entry name" value="LbH_Dynactin_6"/>
    <property type="match status" value="1"/>
</dbReference>
<evidence type="ECO:0000256" key="8">
    <source>
        <dbReference type="ARBA" id="ARBA00041184"/>
    </source>
</evidence>
<dbReference type="GO" id="GO:0007059">
    <property type="term" value="P:chromosome segregation"/>
    <property type="evidence" value="ECO:0007669"/>
    <property type="project" value="UniProtKB-KW"/>
</dbReference>
<name>A0A0N5A8F9_9BILA</name>
<comment type="similarity">
    <text evidence="2">Belongs to the MIP18 family.</text>
</comment>
<dbReference type="FunFam" id="3.30.300.130:FF:000005">
    <property type="entry name" value="Mitotic spindle-associated mmxd complex subunit"/>
    <property type="match status" value="1"/>
</dbReference>
<evidence type="ECO:0000259" key="9">
    <source>
        <dbReference type="Pfam" id="PF01728"/>
    </source>
</evidence>
<dbReference type="STRING" id="451379.A0A0N5A8F9"/>
<evidence type="ECO:0000259" key="10">
    <source>
        <dbReference type="Pfam" id="PF01883"/>
    </source>
</evidence>
<dbReference type="GO" id="GO:0097361">
    <property type="term" value="C:cytosolic [4Fe-4S] assembly targeting complex"/>
    <property type="evidence" value="ECO:0007669"/>
    <property type="project" value="UniProtKB-ARBA"/>
</dbReference>
<evidence type="ECO:0000256" key="7">
    <source>
        <dbReference type="ARBA" id="ARBA00022829"/>
    </source>
</evidence>
<dbReference type="SUPFAM" id="SSF117916">
    <property type="entry name" value="Fe-S cluster assembly (FSCA) domain-like"/>
    <property type="match status" value="1"/>
</dbReference>
<dbReference type="PANTHER" id="PTHR10920">
    <property type="entry name" value="RIBOSOMAL RNA METHYLTRANSFERASE"/>
    <property type="match status" value="1"/>
</dbReference>
<keyword evidence="11" id="KW-1185">Reference proteome</keyword>
<feature type="domain" description="Ribosomal RNA methyltransferase FtsJ" evidence="9">
    <location>
        <begin position="315"/>
        <end position="501"/>
    </location>
</feature>
<dbReference type="Pfam" id="PF01883">
    <property type="entry name" value="FeS_assembly_P"/>
    <property type="match status" value="1"/>
</dbReference>
<keyword evidence="7" id="KW-0159">Chromosome partition</keyword>